<feature type="compositionally biased region" description="Polar residues" evidence="3">
    <location>
        <begin position="701"/>
        <end position="719"/>
    </location>
</feature>
<feature type="region of interest" description="Disordered" evidence="3">
    <location>
        <begin position="785"/>
        <end position="821"/>
    </location>
</feature>
<dbReference type="SMART" id="SM00487">
    <property type="entry name" value="DEXDc"/>
    <property type="match status" value="1"/>
</dbReference>
<dbReference type="PANTHER" id="PTHR10887">
    <property type="entry name" value="DNA2/NAM7 HELICASE FAMILY"/>
    <property type="match status" value="1"/>
</dbReference>
<protein>
    <submittedName>
        <fullName evidence="6">Probable helicase senataxin</fullName>
    </submittedName>
</protein>
<keyword evidence="2" id="KW-0175">Coiled coil</keyword>
<feature type="region of interest" description="Disordered" evidence="3">
    <location>
        <begin position="592"/>
        <end position="655"/>
    </location>
</feature>
<dbReference type="InterPro" id="IPR027417">
    <property type="entry name" value="P-loop_NTPase"/>
</dbReference>
<dbReference type="Proteomes" id="UP000695026">
    <property type="component" value="Unplaced"/>
</dbReference>
<feature type="region of interest" description="Disordered" evidence="3">
    <location>
        <begin position="701"/>
        <end position="735"/>
    </location>
</feature>
<keyword evidence="6" id="KW-0378">Hydrolase</keyword>
<feature type="compositionally biased region" description="Basic and acidic residues" evidence="3">
    <location>
        <begin position="2567"/>
        <end position="2586"/>
    </location>
</feature>
<feature type="region of interest" description="Disordered" evidence="3">
    <location>
        <begin position="960"/>
        <end position="990"/>
    </location>
</feature>
<feature type="region of interest" description="Disordered" evidence="3">
    <location>
        <begin position="2537"/>
        <end position="2601"/>
    </location>
</feature>
<feature type="compositionally biased region" description="Basic and acidic residues" evidence="3">
    <location>
        <begin position="1292"/>
        <end position="1302"/>
    </location>
</feature>
<dbReference type="Pfam" id="PF12726">
    <property type="entry name" value="SEN1_N"/>
    <property type="match status" value="1"/>
</dbReference>
<dbReference type="InterPro" id="IPR024481">
    <property type="entry name" value="Helicase_Sen1_N"/>
</dbReference>
<dbReference type="SUPFAM" id="SSF52540">
    <property type="entry name" value="P-loop containing nucleoside triphosphate hydrolases"/>
    <property type="match status" value="1"/>
</dbReference>
<dbReference type="RefSeq" id="XP_025020534.1">
    <property type="nucleotide sequence ID" value="XM_025164766.1"/>
</dbReference>
<name>A0A9F5ITJ4_PYTBI</name>
<keyword evidence="5" id="KW-1185">Reference proteome</keyword>
<feature type="compositionally biased region" description="Pro residues" evidence="3">
    <location>
        <begin position="2444"/>
        <end position="2455"/>
    </location>
</feature>
<feature type="compositionally biased region" description="Low complexity" evidence="3">
    <location>
        <begin position="1139"/>
        <end position="1152"/>
    </location>
</feature>
<feature type="region of interest" description="Disordered" evidence="3">
    <location>
        <begin position="1280"/>
        <end position="1317"/>
    </location>
</feature>
<accession>A0A9F5ITJ4</accession>
<feature type="compositionally biased region" description="Low complexity" evidence="3">
    <location>
        <begin position="601"/>
        <end position="611"/>
    </location>
</feature>
<dbReference type="KEGG" id="pbi:103053594"/>
<feature type="domain" description="Helicase ATP-binding" evidence="4">
    <location>
        <begin position="1864"/>
        <end position="2157"/>
    </location>
</feature>
<feature type="compositionally biased region" description="Polar residues" evidence="3">
    <location>
        <begin position="1232"/>
        <end position="1241"/>
    </location>
</feature>
<feature type="compositionally biased region" description="Basic and acidic residues" evidence="3">
    <location>
        <begin position="633"/>
        <end position="651"/>
    </location>
</feature>
<evidence type="ECO:0000313" key="6">
    <source>
        <dbReference type="RefSeq" id="XP_025020534.1"/>
    </source>
</evidence>
<dbReference type="GO" id="GO:0003678">
    <property type="term" value="F:DNA helicase activity"/>
    <property type="evidence" value="ECO:0007669"/>
    <property type="project" value="UniProtKB-EC"/>
</dbReference>
<sequence length="2601" mass="292980">MSTCCWCTPGGPATVKVLKSYVSDALSPKDVAAANDDLCYCLECVEEYHKARDEVPSLHKILWEREVTRLTNHFEKSMKEGDEDDLYLVEEDRVTPLTSCYTGPNFEKRLRVPLLEVLKYPYLLLHERLSELCVDALCKMEEMNYSYQVVGKHPGIYLLMVHPNETIRRWAILTAQNLGKVDRDDYYDIQEVLMCLFKVIELGLFENPDIYSSSGVEKTKLVLLPLHLYDTTNYKNYWLGLCMLLSVLEEQAMDSLLLGPDKQNFMQSILNIMKKQTDGEINDPFWPILHCFMVILDKLGSKVWGQLVDPIQAFHAIINNASYKKEIESIRQSCHRTKSEPLSDYGDLTMTCSQIVYSYSPEKPHKDSRLRTAAYLDYCPNFYEDMQTLRDMFQYDIGRDMRLHHSTFLWFIPFVHSLMDLKDLGVAFSVVVIHHLYSEIKEVLHNAIQPRDKVSGFFIWILVAVVEQSLKKKCFTTLWITSEQWVEVVVKCAILPSMAFTCGAERGLARNEPKSIAKTPSWEPDSIQSACMNLIRVLLKEGYQIEEKASPFLDELNLLRRSHEDWKLSPQQVQELQACLTEIVRSLRNKSLNASSHGESHTSCVVSSSLSRKQDGRSPVHLPQEHSSCQSPKRQDEVFRERSLSEGRNEGPKGAICREQSHQRNSEFHVVNIKQEPKESLLHEDSKSHSPLAGGCMDAQNSGNFHPTPVDQNGSLNKSSFDKGFQKKGAEDINEKEEKPRIVQADLNHWNSNPASGEKMLPKIIAEKKSSKAELTSKLKQLVENKKRGNTMLGPESEKQQSVEENQGQEGTKRRIARDGSCTSNRVHCKPVLSSDDCFQVDILSIKKEPTDNLVEFTRTLKGGEDSEESSTDDELNVPLLEIREKLLKKRSIVPASRVTEPKIERDSKLSLVACQESTLSYQNPIQRKVQGALRSLSESENGKLSSGAGESSNHVIIISDTSSDEEENKVNFGRKSKEENGSVSLPKDLDAKERDLVTVSSSPLLYGECESQCFEFETDEEIYSAWQDSQLDMSEADVSPVKTTGRSTSCDLEFTRQPSERDYDTDYLGDDIIEKAEQELEQQVKDCKTKPKLPVQADEEGVSKGSIAICSKYFTAIPADGRESSRQSEPITSSTPSAAAAAGPVAPLLVAKESTSGPRKSLAKSSWINTAQRSPEKRNIKTEKKSPHAGLSRSTRPFVVPPKKVHHFPEPTSTVEKLGLKKRARRAADLSQRTQDSLAQLRSHGKTAGELPQKRRAKLIEPRKMVVRNKKLLASQECQFFRQSRPKKRGKDQDVQGEHPRAQVGEGAKRAVPKSFMQSTSKMMVENLKERPGQASSSSNCVKKLLPQHSREEVRSPTIPLSPAREALPSSRQDPITPDPNAQGGTTGAPGNVCSSVSEGSRANPCVLAGSSSSWCNKSVDLNENGSTLKEDVNQDEDDLFLTQRDPVDMELCSQMESHSRPEDIELDVLPTLQDQHQGAEKCRHTGCTKRVDEGRLFCQSHTVPDAPDHVFAKPCALSRPPTKKVFSANASSCVASLSRDLETRPTPLAMKTKSNPAIPPALKVDGLRTKLTLANILRSQNLNNISQPHNVRNSHVVGNASKMPVPHSGTGQEARPSFAQASSTHSQHRDHRFFTKCILKWSYDMFANSRELGPPNHLLQAIVNPVPVKFQNYDDYFNIFFPLMILNAFEEVACEWLENQKMKEQKPFYLNILNFNMDMNNADFTANISQHDLDNQHHPKEDDLVFLIGSDKRSSYDEQEGKKCVVRHVGFVTRFSHSSVHGTKKKEQQITCHLSIQTQGNLSRIDKEVKCIVVSSLATTQRRFQALLMLKRSPLAMPILCPSSSYFSPRDLNTESEKPVSYMKDFNEDQRRAIESAYAMITQHPTLPKVCLIHGPPGTGKSNMIVGLLHRILGERSGNENPVQRLNTKIKRNRVLVCAPSNAAIDHLMKKIISEFKKLSGKNPLGNCGNINLVRLGQQKSINSKVRKFSLNDQIDHKINKAMLGKVQDLQKKKEDLDRRLDMLSRQRAMDRSEKKQQLDEEIRHLSKEREHLASQLKEARGRSQELKASIILESHIICCTLSTSGGELLKSAFRRLGGDPVSCVIVDEAGQTCEIETLIPLIYDCKKLVLVGDPKQLPPTIKSMKAQDYRYDQSLLGRLCRHLRDQDQENAFGKCPVFQLKIQYRMHPEICLFPSKYIYEGVLITDRKTAEDRFSLEWHFQPYLLFDVLDSREERENDSYFNPQEVKLLTELMKVIKGTKKDISCHQIGIVTPYNAQKRRIQKQLDKEFGENSAGEVDTVDGFQGREKDCIIVTCVRANSSQGSIGFLRSLQRLNVTITRAKYSLFILGKLKTLMENKDWNELIQDAQRRGNIVQTSKNSYKSSALKILKSRPFPRSGVTAPEREAQGHPGTSGAKQPGVSRQDAHHPPIPLPTPASSRTPPEPPTHRPPPSAQAKPVQERPQDPRLLRRAESVLKANNRKEGPAPGLRPASAQMSPELLAARSRSHSMPQPDALQEASSHFVPAGHVWNTHLPSKVPCAQAPDQRTPIQTKPLKTWGQGDPAKPLEWKKDQDSRRRTVEVSQEKAGPMDPKRRRTTF</sequence>
<reference evidence="6" key="1">
    <citation type="submission" date="2025-08" db="UniProtKB">
        <authorList>
            <consortium name="RefSeq"/>
        </authorList>
    </citation>
    <scope>IDENTIFICATION</scope>
    <source>
        <tissue evidence="6">Liver</tissue>
    </source>
</reference>
<feature type="coiled-coil region" evidence="2">
    <location>
        <begin position="2002"/>
        <end position="2072"/>
    </location>
</feature>
<dbReference type="OrthoDB" id="6513042at2759"/>
<dbReference type="InterPro" id="IPR014001">
    <property type="entry name" value="Helicase_ATP-bd"/>
</dbReference>
<dbReference type="FunFam" id="3.40.50.300:FF:000810">
    <property type="entry name" value="probable helicase senataxin"/>
    <property type="match status" value="1"/>
</dbReference>
<dbReference type="InterPro" id="IPR045055">
    <property type="entry name" value="DNA2/NAM7-like"/>
</dbReference>
<feature type="compositionally biased region" description="Basic and acidic residues" evidence="3">
    <location>
        <begin position="2461"/>
        <end position="2486"/>
    </location>
</feature>
<dbReference type="Pfam" id="PF13087">
    <property type="entry name" value="AAA_12"/>
    <property type="match status" value="1"/>
</dbReference>
<evidence type="ECO:0000256" key="3">
    <source>
        <dbReference type="SAM" id="MobiDB-lite"/>
    </source>
</evidence>
<feature type="region of interest" description="Disordered" evidence="3">
    <location>
        <begin position="2377"/>
        <end position="2521"/>
    </location>
</feature>
<dbReference type="CTD" id="23064"/>
<comment type="catalytic activity">
    <reaction evidence="1">
        <text>ATP + H2O = ADP + phosphate + H(+)</text>
        <dbReference type="Rhea" id="RHEA:13065"/>
        <dbReference type="ChEBI" id="CHEBI:15377"/>
        <dbReference type="ChEBI" id="CHEBI:15378"/>
        <dbReference type="ChEBI" id="CHEBI:30616"/>
        <dbReference type="ChEBI" id="CHEBI:43474"/>
        <dbReference type="ChEBI" id="CHEBI:456216"/>
        <dbReference type="EC" id="3.6.4.12"/>
    </reaction>
    <physiologicalReaction direction="left-to-right" evidence="1">
        <dbReference type="Rhea" id="RHEA:13066"/>
    </physiologicalReaction>
</comment>
<evidence type="ECO:0000256" key="1">
    <source>
        <dbReference type="ARBA" id="ARBA00048432"/>
    </source>
</evidence>
<dbReference type="GO" id="GO:0001147">
    <property type="term" value="F:transcription termination site sequence-specific DNA binding"/>
    <property type="evidence" value="ECO:0007669"/>
    <property type="project" value="TreeGrafter"/>
</dbReference>
<keyword evidence="6" id="KW-0347">Helicase</keyword>
<dbReference type="CDD" id="cd18042">
    <property type="entry name" value="DEXXQc_SETX"/>
    <property type="match status" value="1"/>
</dbReference>
<organism evidence="5 6">
    <name type="scientific">Python bivittatus</name>
    <name type="common">Burmese python</name>
    <name type="synonym">Python molurus bivittatus</name>
    <dbReference type="NCBI Taxonomy" id="176946"/>
    <lineage>
        <taxon>Eukaryota</taxon>
        <taxon>Metazoa</taxon>
        <taxon>Chordata</taxon>
        <taxon>Craniata</taxon>
        <taxon>Vertebrata</taxon>
        <taxon>Euteleostomi</taxon>
        <taxon>Lepidosauria</taxon>
        <taxon>Squamata</taxon>
        <taxon>Bifurcata</taxon>
        <taxon>Unidentata</taxon>
        <taxon>Episquamata</taxon>
        <taxon>Toxicofera</taxon>
        <taxon>Serpentes</taxon>
        <taxon>Henophidia</taxon>
        <taxon>Pythonidae</taxon>
        <taxon>Python</taxon>
    </lineage>
</organism>
<dbReference type="GeneID" id="103053594"/>
<dbReference type="GO" id="GO:0016604">
    <property type="term" value="C:nuclear body"/>
    <property type="evidence" value="ECO:0007669"/>
    <property type="project" value="TreeGrafter"/>
</dbReference>
<dbReference type="Pfam" id="PF13086">
    <property type="entry name" value="AAA_11"/>
    <property type="match status" value="1"/>
</dbReference>
<gene>
    <name evidence="6" type="primary">SETX</name>
</gene>
<feature type="region of interest" description="Disordered" evidence="3">
    <location>
        <begin position="1122"/>
        <end position="1257"/>
    </location>
</feature>
<dbReference type="OMA" id="NIFFPLM"/>
<dbReference type="InterPro" id="IPR047187">
    <property type="entry name" value="SF1_C_Upf1"/>
</dbReference>
<feature type="compositionally biased region" description="Basic and acidic residues" evidence="3">
    <location>
        <begin position="1175"/>
        <end position="1187"/>
    </location>
</feature>
<evidence type="ECO:0000313" key="5">
    <source>
        <dbReference type="Proteomes" id="UP000695026"/>
    </source>
</evidence>
<dbReference type="Gene3D" id="3.40.50.300">
    <property type="entry name" value="P-loop containing nucleotide triphosphate hydrolases"/>
    <property type="match status" value="2"/>
</dbReference>
<dbReference type="GO" id="GO:0006369">
    <property type="term" value="P:termination of RNA polymerase II transcription"/>
    <property type="evidence" value="ECO:0007669"/>
    <property type="project" value="TreeGrafter"/>
</dbReference>
<proteinExistence type="predicted"/>
<feature type="compositionally biased region" description="Polar residues" evidence="3">
    <location>
        <begin position="2377"/>
        <end position="2386"/>
    </location>
</feature>
<feature type="compositionally biased region" description="Polar residues" evidence="3">
    <location>
        <begin position="1154"/>
        <end position="1174"/>
    </location>
</feature>
<dbReference type="PANTHER" id="PTHR10887:SF537">
    <property type="entry name" value="HELICASE SENATAXIN-RELATED"/>
    <property type="match status" value="1"/>
</dbReference>
<feature type="region of interest" description="Disordered" evidence="3">
    <location>
        <begin position="1599"/>
        <end position="1628"/>
    </location>
</feature>
<feature type="compositionally biased region" description="Polar residues" evidence="3">
    <location>
        <begin position="1128"/>
        <end position="1138"/>
    </location>
</feature>
<dbReference type="CDD" id="cd18808">
    <property type="entry name" value="SF1_C_Upf1"/>
    <property type="match status" value="1"/>
</dbReference>
<dbReference type="InterPro" id="IPR041677">
    <property type="entry name" value="DNA2/NAM7_AAA_11"/>
</dbReference>
<dbReference type="InterPro" id="IPR041679">
    <property type="entry name" value="DNA2/NAM7-like_C"/>
</dbReference>
<evidence type="ECO:0000256" key="2">
    <source>
        <dbReference type="SAM" id="Coils"/>
    </source>
</evidence>
<feature type="compositionally biased region" description="Basic and acidic residues" evidence="3">
    <location>
        <begin position="720"/>
        <end position="735"/>
    </location>
</feature>
<keyword evidence="6" id="KW-0547">Nucleotide-binding</keyword>
<evidence type="ECO:0000259" key="4">
    <source>
        <dbReference type="SMART" id="SM00487"/>
    </source>
</evidence>
<keyword evidence="6" id="KW-0067">ATP-binding</keyword>
<feature type="region of interest" description="Disordered" evidence="3">
    <location>
        <begin position="1347"/>
        <end position="1398"/>
    </location>
</feature>